<dbReference type="Proteomes" id="UP000827406">
    <property type="component" value="Segment"/>
</dbReference>
<dbReference type="Pfam" id="PF25729">
    <property type="entry name" value="crAss_MUZ_C"/>
    <property type="match status" value="1"/>
</dbReference>
<gene>
    <name evidence="3" type="primary">gp_16159</name>
</gene>
<evidence type="ECO:0000259" key="1">
    <source>
        <dbReference type="Pfam" id="PF25729"/>
    </source>
</evidence>
<protein>
    <submittedName>
        <fullName evidence="3">Phage stabilization protein</fullName>
    </submittedName>
</protein>
<keyword evidence="4" id="KW-1185">Reference proteome</keyword>
<evidence type="ECO:0000313" key="4">
    <source>
        <dbReference type="Proteomes" id="UP000827406"/>
    </source>
</evidence>
<feature type="domain" description="Crassvirus muzzle protein N-terminal region" evidence="2">
    <location>
        <begin position="359"/>
        <end position="1324"/>
    </location>
</feature>
<sequence length="1466" mass="165490">MVMKSSQHIIKGMTRDLTVSKFNPEFAYECKNIRITARDNSTLLTVTNERGNSELSILTSNGNPLQVLGTLIGYNVLNNYVTLFTTGDKDRIYRLENKQTYFEGKLLYEGNLNFNVNNPIENISVYENDNIQKVYWIDGLNQSRVINIVADSTVSGSWNDSSFDFVQDLELKETVTVVRDDLASGSFSSGVIQYAFTYYNKYGQESNIFYTSPIQYISFASRGASPEEKVSNSFTITIANPDTRFDYIRVYSIHRASIDATPNVLNVVDLPINAANVRAGETLTYTDNGTIGTNVDPTELLYVGGEEVVFGTMTQKDNTLFLGNADIKRKLVGPDIINSIKGGNISFNQRYVGNYVRTAGYYPYKNSLYLGSKIKSFKYLEWYRFGVQFQYKNGKWSEPIWINDAYNGPASGGMGYGISPSYNGALTTVQASYSLNSDIINKVVAQGFIRARGVVVYPTLIDREVVAQGILCPTVYNIGDRFGNSPFAQSSWFARPNLAFDIERNKSNWNGIGTLFGDYDKSKAAVISNKNVNLTIDPGTPSAKTTLIDIVNKGAWAEFRHNKPVPNNWERNAEIQCIANTPAGPYTASKGSELNSYTANHAEYFFVDQNILTLHSPDIEFDEGVQNLDSSGLKLRIVGVVPITANASEIDIQTSTPANDTSKMGFYKETIGSENNSYHGLKNLISGAFWFDKMTNMKNVDDDHGYTESFFVYAWHRNGSLNNQGPVTEGSRTAMLDKKKISNLKFSSFSKYFNEPWLAYKANDATHTGITGVSIFNSNEQSLVRIPAPANSNLGDLNYYGNVDKVIAATRVDDAYSLTFDFSDGPKTEEFNRKNGYPIVVTGVNTAESLAHQLFTGGTFPIQFVKRSDGATLTEVPNGTDAVRMKYKSTPHAVFALNYATDGRQIVMPTNRETDYTDYWNVNDANVTKGGVNHFFWNPTAKSISESKTQINDGVFQDVISEYTSNLTDNNYSYLYLAELYNDNITNRFGGQTEEAFENNIWLPGGEPINLLNADGTPVSYASLTYTEGDTFLERYDCLKTYSYTLEDQNSVTEIVSFMCETRVNIEGRYDRNRGQLNNLTMTPENFNKVNKVYSQKNNFFNYRGINHSKFNLNYFPNTVTWTKEKQLGSIIDTWTNITMASTLDLDGDKGEVISLNTYNNEIFCFQRKGFSNILFNSRVQIPASDGMPIEITNGMKVSGKRYVSNTIGCSNKWSIVESPSGLYFIDNETNSMYLFNGEVKSISDSLGMRQWVNENNTHINWNPVTYENFRGFYDKNNNDVYFVNNNWCLCYSELIGQFTSFMSYERVPAMFNVGSEFYAFNNNKLWQQFNGDYNMFFGQYKPYSITVVANADEPADKIFNTVEFRADAYDGDNLAPTKTYDTLDVYNEYQHGRVTLTDLNGRPSPLKRKFRIWRANIPRANTPINGIPANNRDRIRNTWAYVKLSTETPNTYRTVFHDMTIHYFV</sequence>
<dbReference type="InterPro" id="IPR057889">
    <property type="entry name" value="crAss_MUZ_N"/>
</dbReference>
<dbReference type="EMBL" id="MZ130478">
    <property type="protein sequence ID" value="QWM89475.1"/>
    <property type="molecule type" value="Genomic_DNA"/>
</dbReference>
<feature type="domain" description="Crassvirus muzzle protein N-terminal region" evidence="2">
    <location>
        <begin position="3"/>
        <end position="332"/>
    </location>
</feature>
<dbReference type="RefSeq" id="YP_010359047.1">
    <property type="nucleotide sequence ID" value="NC_062768.1"/>
</dbReference>
<dbReference type="InterPro" id="IPR057888">
    <property type="entry name" value="crAss_MUZ_C"/>
</dbReference>
<reference evidence="3 4" key="1">
    <citation type="submission" date="2021-04" db="EMBL/GenBank/DDBJ databases">
        <authorList>
            <person name="Shkoporov A.N."/>
            <person name="Stockdale S.R."/>
            <person name="Guerin E."/>
            <person name="Ross R.P."/>
            <person name="Hill C."/>
        </authorList>
    </citation>
    <scope>NUCLEOTIDE SEQUENCE [LARGE SCALE GENOMIC DNA]</scope>
    <source>
        <strain evidence="4">cr151_1</strain>
    </source>
</reference>
<evidence type="ECO:0000259" key="2">
    <source>
        <dbReference type="Pfam" id="PF25731"/>
    </source>
</evidence>
<dbReference type="KEGG" id="vg:75691875"/>
<proteinExistence type="predicted"/>
<accession>A0AAE7RVK0</accession>
<name>A0AAE7RVK0_9CAUD</name>
<organism evidence="3 4">
    <name type="scientific">uncultured phage cr151_1</name>
    <dbReference type="NCBI Taxonomy" id="2986406"/>
    <lineage>
        <taxon>Viruses</taxon>
        <taxon>Duplodnaviria</taxon>
        <taxon>Heunggongvirae</taxon>
        <taxon>Uroviricota</taxon>
        <taxon>Caudoviricetes</taxon>
        <taxon>Crassvirales</taxon>
        <taxon>Steigviridae</taxon>
        <taxon>Asinivirinae</taxon>
        <taxon>Kolpuevirus</taxon>
        <taxon>Kolpuevirus coli</taxon>
    </lineage>
</organism>
<dbReference type="Pfam" id="PF25731">
    <property type="entry name" value="crAss_MUZ"/>
    <property type="match status" value="2"/>
</dbReference>
<dbReference type="GeneID" id="75691875"/>
<feature type="domain" description="Crassvirus muzzle protein C-terminal" evidence="1">
    <location>
        <begin position="1332"/>
        <end position="1420"/>
    </location>
</feature>
<evidence type="ECO:0000313" key="3">
    <source>
        <dbReference type="EMBL" id="QWM89475.1"/>
    </source>
</evidence>